<keyword evidence="2" id="KW-1185">Reference proteome</keyword>
<gene>
    <name evidence="1" type="ORF">NPIL_702701</name>
</gene>
<dbReference type="AlphaFoldDB" id="A0A8X6N117"/>
<name>A0A8X6N117_NEPPI</name>
<proteinExistence type="predicted"/>
<dbReference type="Proteomes" id="UP000887013">
    <property type="component" value="Unassembled WGS sequence"/>
</dbReference>
<dbReference type="EMBL" id="BMAW01004354">
    <property type="protein sequence ID" value="GFS88254.1"/>
    <property type="molecule type" value="Genomic_DNA"/>
</dbReference>
<organism evidence="1 2">
    <name type="scientific">Nephila pilipes</name>
    <name type="common">Giant wood spider</name>
    <name type="synonym">Nephila maculata</name>
    <dbReference type="NCBI Taxonomy" id="299642"/>
    <lineage>
        <taxon>Eukaryota</taxon>
        <taxon>Metazoa</taxon>
        <taxon>Ecdysozoa</taxon>
        <taxon>Arthropoda</taxon>
        <taxon>Chelicerata</taxon>
        <taxon>Arachnida</taxon>
        <taxon>Araneae</taxon>
        <taxon>Araneomorphae</taxon>
        <taxon>Entelegynae</taxon>
        <taxon>Araneoidea</taxon>
        <taxon>Nephilidae</taxon>
        <taxon>Nephila</taxon>
    </lineage>
</organism>
<comment type="caution">
    <text evidence="1">The sequence shown here is derived from an EMBL/GenBank/DDBJ whole genome shotgun (WGS) entry which is preliminary data.</text>
</comment>
<sequence>MLAKGGEVQTKEPCGGSRALEKPVSVCGTCSEELDCLTPKILHTLQRFEIEVGWEVLSFIPACHFPQGYPLLSGYARKCTFSGQYLAFFLFQLCMCACRLLNETQRLDWFS</sequence>
<reference evidence="1" key="1">
    <citation type="submission" date="2020-08" db="EMBL/GenBank/DDBJ databases">
        <title>Multicomponent nature underlies the extraordinary mechanical properties of spider dragline silk.</title>
        <authorList>
            <person name="Kono N."/>
            <person name="Nakamura H."/>
            <person name="Mori M."/>
            <person name="Yoshida Y."/>
            <person name="Ohtoshi R."/>
            <person name="Malay A.D."/>
            <person name="Moran D.A.P."/>
            <person name="Tomita M."/>
            <person name="Numata K."/>
            <person name="Arakawa K."/>
        </authorList>
    </citation>
    <scope>NUCLEOTIDE SEQUENCE</scope>
</reference>
<evidence type="ECO:0000313" key="2">
    <source>
        <dbReference type="Proteomes" id="UP000887013"/>
    </source>
</evidence>
<accession>A0A8X6N117</accession>
<protein>
    <submittedName>
        <fullName evidence="1">Uncharacterized protein</fullName>
    </submittedName>
</protein>
<evidence type="ECO:0000313" key="1">
    <source>
        <dbReference type="EMBL" id="GFS88254.1"/>
    </source>
</evidence>